<dbReference type="Gene3D" id="3.90.180.10">
    <property type="entry name" value="Medium-chain alcohol dehydrogenases, catalytic domain"/>
    <property type="match status" value="1"/>
</dbReference>
<reference evidence="3" key="4">
    <citation type="journal article" date="2015" name="G3 (Bethesda)">
        <title>Genome sequences of three phytopathogenic species of the Magnaporthaceae family of fungi.</title>
        <authorList>
            <person name="Okagaki L.H."/>
            <person name="Nunes C.C."/>
            <person name="Sailsbery J."/>
            <person name="Clay B."/>
            <person name="Brown D."/>
            <person name="John T."/>
            <person name="Oh Y."/>
            <person name="Young N."/>
            <person name="Fitzgerald M."/>
            <person name="Haas B.J."/>
            <person name="Zeng Q."/>
            <person name="Young S."/>
            <person name="Adiconis X."/>
            <person name="Fan L."/>
            <person name="Levin J.Z."/>
            <person name="Mitchell T.K."/>
            <person name="Okubara P.A."/>
            <person name="Farman M.L."/>
            <person name="Kohn L.M."/>
            <person name="Birren B."/>
            <person name="Ma L.-J."/>
            <person name="Dean R.A."/>
        </authorList>
    </citation>
    <scope>NUCLEOTIDE SEQUENCE</scope>
    <source>
        <strain evidence="3">ATCC 64411 / 73-15</strain>
    </source>
</reference>
<reference evidence="2" key="1">
    <citation type="submission" date="2010-05" db="EMBL/GenBank/DDBJ databases">
        <title>The Genome Sequence of Magnaporthe poae strain ATCC 64411.</title>
        <authorList>
            <consortium name="The Broad Institute Genome Sequencing Platform"/>
            <consortium name="Broad Institute Genome Sequencing Center for Infectious Disease"/>
            <person name="Ma L.-J."/>
            <person name="Dead R."/>
            <person name="Young S."/>
            <person name="Zeng Q."/>
            <person name="Koehrsen M."/>
            <person name="Alvarado L."/>
            <person name="Berlin A."/>
            <person name="Chapman S.B."/>
            <person name="Chen Z."/>
            <person name="Freedman E."/>
            <person name="Gellesch M."/>
            <person name="Goldberg J."/>
            <person name="Griggs A."/>
            <person name="Gujja S."/>
            <person name="Heilman E.R."/>
            <person name="Heiman D."/>
            <person name="Hepburn T."/>
            <person name="Howarth C."/>
            <person name="Jen D."/>
            <person name="Larson L."/>
            <person name="Mehta T."/>
            <person name="Neiman D."/>
            <person name="Pearson M."/>
            <person name="Roberts A."/>
            <person name="Saif S."/>
            <person name="Shea T."/>
            <person name="Shenoy N."/>
            <person name="Sisk P."/>
            <person name="Stolte C."/>
            <person name="Sykes S."/>
            <person name="Walk T."/>
            <person name="White J."/>
            <person name="Yandava C."/>
            <person name="Haas B."/>
            <person name="Nusbaum C."/>
            <person name="Birren B."/>
        </authorList>
    </citation>
    <scope>NUCLEOTIDE SEQUENCE</scope>
    <source>
        <strain evidence="2">ATCC 64411</strain>
    </source>
</reference>
<evidence type="ECO:0000313" key="3">
    <source>
        <dbReference type="EnsemblFungi" id="MAPG_11868T0"/>
    </source>
</evidence>
<dbReference type="GO" id="GO:0016651">
    <property type="term" value="F:oxidoreductase activity, acting on NAD(P)H"/>
    <property type="evidence" value="ECO:0007669"/>
    <property type="project" value="InterPro"/>
</dbReference>
<name>A0A0C4EGD2_MAGP6</name>
<accession>A0A0C4EGD2</accession>
<gene>
    <name evidence="2" type="ORF">MAPG_11868</name>
</gene>
<proteinExistence type="predicted"/>
<reference evidence="2" key="3">
    <citation type="submission" date="2011-03" db="EMBL/GenBank/DDBJ databases">
        <title>Annotation of Magnaporthe poae ATCC 64411.</title>
        <authorList>
            <person name="Ma L.-J."/>
            <person name="Dead R."/>
            <person name="Young S.K."/>
            <person name="Zeng Q."/>
            <person name="Gargeya S."/>
            <person name="Fitzgerald M."/>
            <person name="Haas B."/>
            <person name="Abouelleil A."/>
            <person name="Alvarado L."/>
            <person name="Arachchi H.M."/>
            <person name="Berlin A."/>
            <person name="Brown A."/>
            <person name="Chapman S.B."/>
            <person name="Chen Z."/>
            <person name="Dunbar C."/>
            <person name="Freedman E."/>
            <person name="Gearin G."/>
            <person name="Gellesch M."/>
            <person name="Goldberg J."/>
            <person name="Griggs A."/>
            <person name="Gujja S."/>
            <person name="Heiman D."/>
            <person name="Howarth C."/>
            <person name="Larson L."/>
            <person name="Lui A."/>
            <person name="MacDonald P.J.P."/>
            <person name="Mehta T."/>
            <person name="Montmayeur A."/>
            <person name="Murphy C."/>
            <person name="Neiman D."/>
            <person name="Pearson M."/>
            <person name="Priest M."/>
            <person name="Roberts A."/>
            <person name="Saif S."/>
            <person name="Shea T."/>
            <person name="Shenoy N."/>
            <person name="Sisk P."/>
            <person name="Stolte C."/>
            <person name="Sykes S."/>
            <person name="Yandava C."/>
            <person name="Wortman J."/>
            <person name="Nusbaum C."/>
            <person name="Birren B."/>
        </authorList>
    </citation>
    <scope>NUCLEOTIDE SEQUENCE</scope>
    <source>
        <strain evidence="2">ATCC 64411</strain>
    </source>
</reference>
<evidence type="ECO:0000313" key="2">
    <source>
        <dbReference type="EMBL" id="KLU92919.1"/>
    </source>
</evidence>
<dbReference type="InterPro" id="IPR047122">
    <property type="entry name" value="Trans-enoyl_RdTase-like"/>
</dbReference>
<keyword evidence="4" id="KW-1185">Reference proteome</keyword>
<evidence type="ECO:0000256" key="1">
    <source>
        <dbReference type="ARBA" id="ARBA00023002"/>
    </source>
</evidence>
<dbReference type="OrthoDB" id="48317at2759"/>
<organism evidence="3 4">
    <name type="scientific">Magnaporthiopsis poae (strain ATCC 64411 / 73-15)</name>
    <name type="common">Kentucky bluegrass fungus</name>
    <name type="synonym">Magnaporthe poae</name>
    <dbReference type="NCBI Taxonomy" id="644358"/>
    <lineage>
        <taxon>Eukaryota</taxon>
        <taxon>Fungi</taxon>
        <taxon>Dikarya</taxon>
        <taxon>Ascomycota</taxon>
        <taxon>Pezizomycotina</taxon>
        <taxon>Sordariomycetes</taxon>
        <taxon>Sordariomycetidae</taxon>
        <taxon>Magnaporthales</taxon>
        <taxon>Magnaporthaceae</taxon>
        <taxon>Magnaporthiopsis</taxon>
    </lineage>
</organism>
<dbReference type="AlphaFoldDB" id="A0A0C4EGD2"/>
<dbReference type="STRING" id="644358.A0A0C4EGD2"/>
<dbReference type="PANTHER" id="PTHR45348:SF1">
    <property type="entry name" value="TRANS-ENOYL REDUCTASE STHE"/>
    <property type="match status" value="1"/>
</dbReference>
<dbReference type="EMBL" id="ADBL01002952">
    <property type="status" value="NOT_ANNOTATED_CDS"/>
    <property type="molecule type" value="Genomic_DNA"/>
</dbReference>
<dbReference type="Proteomes" id="UP000011715">
    <property type="component" value="Unassembled WGS sequence"/>
</dbReference>
<sequence length="86" mass="9374">MAYEIIGRAVDYGAESTYTRLANPESYTLGVEAAREMQALIDGGLVKPHPVRELKGGWDGILKGLEMHRHGKVSGEKLVVRIPQAA</sequence>
<reference evidence="3" key="5">
    <citation type="submission" date="2015-06" db="UniProtKB">
        <authorList>
            <consortium name="EnsemblFungi"/>
        </authorList>
    </citation>
    <scope>IDENTIFICATION</scope>
    <source>
        <strain evidence="3">ATCC 64411</strain>
    </source>
</reference>
<dbReference type="Gene3D" id="3.40.50.720">
    <property type="entry name" value="NAD(P)-binding Rossmann-like Domain"/>
    <property type="match status" value="1"/>
</dbReference>
<evidence type="ECO:0000313" key="4">
    <source>
        <dbReference type="Proteomes" id="UP000011715"/>
    </source>
</evidence>
<dbReference type="VEuPathDB" id="FungiDB:MAPG_11868"/>
<reference evidence="4" key="2">
    <citation type="submission" date="2010-05" db="EMBL/GenBank/DDBJ databases">
        <title>The genome sequence of Magnaporthe poae strain ATCC 64411.</title>
        <authorList>
            <person name="Ma L.-J."/>
            <person name="Dead R."/>
            <person name="Young S."/>
            <person name="Zeng Q."/>
            <person name="Koehrsen M."/>
            <person name="Alvarado L."/>
            <person name="Berlin A."/>
            <person name="Chapman S.B."/>
            <person name="Chen Z."/>
            <person name="Freedman E."/>
            <person name="Gellesch M."/>
            <person name="Goldberg J."/>
            <person name="Griggs A."/>
            <person name="Gujja S."/>
            <person name="Heilman E.R."/>
            <person name="Heiman D."/>
            <person name="Hepburn T."/>
            <person name="Howarth C."/>
            <person name="Jen D."/>
            <person name="Larson L."/>
            <person name="Mehta T."/>
            <person name="Neiman D."/>
            <person name="Pearson M."/>
            <person name="Roberts A."/>
            <person name="Saif S."/>
            <person name="Shea T."/>
            <person name="Shenoy N."/>
            <person name="Sisk P."/>
            <person name="Stolte C."/>
            <person name="Sykes S."/>
            <person name="Walk T."/>
            <person name="White J."/>
            <person name="Yandava C."/>
            <person name="Haas B."/>
            <person name="Nusbaum C."/>
            <person name="Birren B."/>
        </authorList>
    </citation>
    <scope>NUCLEOTIDE SEQUENCE [LARGE SCALE GENOMIC DNA]</scope>
    <source>
        <strain evidence="4">ATCC 64411 / 73-15</strain>
    </source>
</reference>
<dbReference type="EnsemblFungi" id="MAPG_11868T0">
    <property type="protein sequence ID" value="MAPG_11868T0"/>
    <property type="gene ID" value="MAPG_11868"/>
</dbReference>
<dbReference type="PANTHER" id="PTHR45348">
    <property type="entry name" value="HYPOTHETICAL OXIDOREDUCTASE (EUROFUNG)"/>
    <property type="match status" value="1"/>
</dbReference>
<dbReference type="EMBL" id="GL877021">
    <property type="protein sequence ID" value="KLU92919.1"/>
    <property type="molecule type" value="Genomic_DNA"/>
</dbReference>
<keyword evidence="1" id="KW-0560">Oxidoreductase</keyword>
<protein>
    <submittedName>
        <fullName evidence="2 3">Uncharacterized protein</fullName>
    </submittedName>
</protein>